<dbReference type="Pfam" id="PF04332">
    <property type="entry name" value="DUF475"/>
    <property type="match status" value="1"/>
</dbReference>
<accession>A0A0S4XNQ6</accession>
<feature type="transmembrane region" description="Helical" evidence="1">
    <location>
        <begin position="28"/>
        <end position="51"/>
    </location>
</feature>
<gene>
    <name evidence="2" type="ORF">BN3087_490004</name>
</gene>
<evidence type="ECO:0000256" key="1">
    <source>
        <dbReference type="SAM" id="Phobius"/>
    </source>
</evidence>
<evidence type="ECO:0000313" key="2">
    <source>
        <dbReference type="EMBL" id="CUV65869.1"/>
    </source>
</evidence>
<feature type="transmembrane region" description="Helical" evidence="1">
    <location>
        <begin position="295"/>
        <end position="314"/>
    </location>
</feature>
<feature type="transmembrane region" description="Helical" evidence="1">
    <location>
        <begin position="116"/>
        <end position="134"/>
    </location>
</feature>
<evidence type="ECO:0008006" key="3">
    <source>
        <dbReference type="Google" id="ProtNLM"/>
    </source>
</evidence>
<dbReference type="InterPro" id="IPR007427">
    <property type="entry name" value="DUF475"/>
</dbReference>
<feature type="transmembrane region" description="Helical" evidence="1">
    <location>
        <begin position="239"/>
        <end position="259"/>
    </location>
</feature>
<keyword evidence="1" id="KW-0812">Transmembrane</keyword>
<keyword evidence="1" id="KW-0472">Membrane</keyword>
<dbReference type="PANTHER" id="PTHR30238:SF4">
    <property type="entry name" value="SLL1022 PROTEIN"/>
    <property type="match status" value="1"/>
</dbReference>
<feature type="transmembrane region" description="Helical" evidence="1">
    <location>
        <begin position="63"/>
        <end position="87"/>
    </location>
</feature>
<name>A0A0S4XNQ6_9BACT</name>
<sequence length="360" mass="39840">MKHFYTSFLLLIVGLVLAYTIGGMGAMYITFLLILLEVSLSFDNAVVNARVLKDMDKIWQQRFITFGIPIAVFGMRLLFPLAIVALVTNMGLVETFNTALNNPSKYEQALKSAEHTIFAFGGAFLLMVFLDFFFEEKEVAWIKKIENSKLVKKFSLLSNISLSIAILAGLILGHLTNSFDILLAYMYGVLLHAILGMVDDAFSVDSVKNGLAGFIYLEVLDASFSFDGVIGAFALTSNIFIIMIGLGVGAMFVRSITLYFVEKNTLSEYKYLEHGAHYAIGILAIIMLLKINIHIGEVVTGTVGIGLIAIAFIHSILENKKIYKKYFYLFSNFLNSIFCSIIGITNIMLNTLNSTCASCC</sequence>
<dbReference type="AlphaFoldDB" id="A0A0S4XNQ6"/>
<proteinExistence type="predicted"/>
<reference evidence="2" key="1">
    <citation type="submission" date="2015-11" db="EMBL/GenBank/DDBJ databases">
        <authorList>
            <person name="Zhang Y."/>
            <person name="Guo Z."/>
        </authorList>
    </citation>
    <scope>NUCLEOTIDE SEQUENCE</scope>
    <source>
        <strain evidence="2">BN30871</strain>
    </source>
</reference>
<feature type="transmembrane region" description="Helical" evidence="1">
    <location>
        <begin position="210"/>
        <end position="233"/>
    </location>
</feature>
<protein>
    <recommendedName>
        <fullName evidence="3">Integral membrane protein</fullName>
    </recommendedName>
</protein>
<feature type="transmembrane region" description="Helical" evidence="1">
    <location>
        <begin position="154"/>
        <end position="175"/>
    </location>
</feature>
<dbReference type="NCBIfam" id="NF010619">
    <property type="entry name" value="PRK14013.2-5"/>
    <property type="match status" value="1"/>
</dbReference>
<dbReference type="EMBL" id="FAXN01000050">
    <property type="protein sequence ID" value="CUV65869.1"/>
    <property type="molecule type" value="Genomic_DNA"/>
</dbReference>
<keyword evidence="1" id="KW-1133">Transmembrane helix</keyword>
<feature type="transmembrane region" description="Helical" evidence="1">
    <location>
        <begin position="181"/>
        <end position="198"/>
    </location>
</feature>
<feature type="transmembrane region" description="Helical" evidence="1">
    <location>
        <begin position="326"/>
        <end position="349"/>
    </location>
</feature>
<organism evidence="2">
    <name type="scientific">Sulfurovum sp. enrichment culture clone C5</name>
    <dbReference type="NCBI Taxonomy" id="497650"/>
    <lineage>
        <taxon>Bacteria</taxon>
        <taxon>Pseudomonadati</taxon>
        <taxon>Campylobacterota</taxon>
        <taxon>Epsilonproteobacteria</taxon>
        <taxon>Campylobacterales</taxon>
        <taxon>Sulfurovaceae</taxon>
        <taxon>Sulfurovum</taxon>
        <taxon>environmental samples</taxon>
    </lineage>
</organism>
<dbReference type="PANTHER" id="PTHR30238">
    <property type="entry name" value="MEMBRANE BOUND PREDICTED REDOX MODULATOR"/>
    <property type="match status" value="1"/>
</dbReference>
<feature type="transmembrane region" description="Helical" evidence="1">
    <location>
        <begin position="271"/>
        <end position="289"/>
    </location>
</feature>